<dbReference type="RefSeq" id="WP_244170170.1">
    <property type="nucleotide sequence ID" value="NZ_FNSO01000004.1"/>
</dbReference>
<organism evidence="2 3">
    <name type="scientific">Amycolatopsis tolypomycina</name>
    <dbReference type="NCBI Taxonomy" id="208445"/>
    <lineage>
        <taxon>Bacteria</taxon>
        <taxon>Bacillati</taxon>
        <taxon>Actinomycetota</taxon>
        <taxon>Actinomycetes</taxon>
        <taxon>Pseudonocardiales</taxon>
        <taxon>Pseudonocardiaceae</taxon>
        <taxon>Amycolatopsis</taxon>
    </lineage>
</organism>
<dbReference type="InterPro" id="IPR016181">
    <property type="entry name" value="Acyl_CoA_acyltransferase"/>
</dbReference>
<dbReference type="Gene3D" id="3.40.630.30">
    <property type="match status" value="1"/>
</dbReference>
<sequence>MIDAAARLDAEKRLTAIPGRRRLPRVEEIVTQLEMTAPEQLNPAPLVDGVGLRTTGPGPLVRALHVRIGTPYRWPSATRGDVEWDRWLAAPQREYRLIEYRGEIAGAADFEPQPGNAVEITTFGLLPEFVGKGLGGFALTLVVADAWALPGTRRVWLHTSTLDHPNALPNYLRRGFRGFSRPH</sequence>
<dbReference type="EMBL" id="FNSO01000004">
    <property type="protein sequence ID" value="SEC22172.1"/>
    <property type="molecule type" value="Genomic_DNA"/>
</dbReference>
<evidence type="ECO:0000259" key="1">
    <source>
        <dbReference type="PROSITE" id="PS51186"/>
    </source>
</evidence>
<keyword evidence="3" id="KW-1185">Reference proteome</keyword>
<protein>
    <submittedName>
        <fullName evidence="2">Acetyltransferase (GNAT) domain-containing protein</fullName>
    </submittedName>
</protein>
<dbReference type="Pfam" id="PF00583">
    <property type="entry name" value="Acetyltransf_1"/>
    <property type="match status" value="1"/>
</dbReference>
<dbReference type="AlphaFoldDB" id="A0A1H4QRM8"/>
<name>A0A1H4QRM8_9PSEU</name>
<dbReference type="InterPro" id="IPR000182">
    <property type="entry name" value="GNAT_dom"/>
</dbReference>
<dbReference type="PROSITE" id="PS51186">
    <property type="entry name" value="GNAT"/>
    <property type="match status" value="1"/>
</dbReference>
<evidence type="ECO:0000313" key="2">
    <source>
        <dbReference type="EMBL" id="SEC22172.1"/>
    </source>
</evidence>
<dbReference type="CDD" id="cd04301">
    <property type="entry name" value="NAT_SF"/>
    <property type="match status" value="1"/>
</dbReference>
<gene>
    <name evidence="2" type="ORF">SAMN04489727_3001</name>
</gene>
<dbReference type="Proteomes" id="UP000199622">
    <property type="component" value="Unassembled WGS sequence"/>
</dbReference>
<keyword evidence="2" id="KW-0808">Transferase</keyword>
<accession>A0A1H4QRM8</accession>
<dbReference type="GO" id="GO:0016747">
    <property type="term" value="F:acyltransferase activity, transferring groups other than amino-acyl groups"/>
    <property type="evidence" value="ECO:0007669"/>
    <property type="project" value="InterPro"/>
</dbReference>
<dbReference type="SUPFAM" id="SSF55729">
    <property type="entry name" value="Acyl-CoA N-acyltransferases (Nat)"/>
    <property type="match status" value="1"/>
</dbReference>
<dbReference type="STRING" id="208445.SAMN04489727_3001"/>
<reference evidence="3" key="1">
    <citation type="submission" date="2016-10" db="EMBL/GenBank/DDBJ databases">
        <authorList>
            <person name="Varghese N."/>
            <person name="Submissions S."/>
        </authorList>
    </citation>
    <scope>NUCLEOTIDE SEQUENCE [LARGE SCALE GENOMIC DNA]</scope>
    <source>
        <strain evidence="3">DSM 44544</strain>
    </source>
</reference>
<feature type="domain" description="N-acetyltransferase" evidence="1">
    <location>
        <begin position="59"/>
        <end position="183"/>
    </location>
</feature>
<proteinExistence type="predicted"/>
<evidence type="ECO:0000313" key="3">
    <source>
        <dbReference type="Proteomes" id="UP000199622"/>
    </source>
</evidence>